<feature type="region of interest" description="Disordered" evidence="1">
    <location>
        <begin position="1"/>
        <end position="57"/>
    </location>
</feature>
<feature type="compositionally biased region" description="Low complexity" evidence="1">
    <location>
        <begin position="14"/>
        <end position="26"/>
    </location>
</feature>
<dbReference type="EMBL" id="JBJJXI010000031">
    <property type="protein sequence ID" value="KAL3403274.1"/>
    <property type="molecule type" value="Genomic_DNA"/>
</dbReference>
<keyword evidence="3" id="KW-1185">Reference proteome</keyword>
<sequence length="207" mass="22760">MELFTGGGDGGGNSAASPAATADAGAESPSRSESPGIAPLGMTLGTTRQRSLKDRLKSAGSSITTGFSWHFKGTERSATRHVVIFHMKKGIKMVVHNTKIWKSLQSYRSVYNVNTHLVPATGATVYLNSSSVRIISTFDAHHYRRRDRSSRRKQEEPKIRIPRIDYLTACDELFYIQYNICSVQAAWLAQGTYRSNSAINAVGQGYL</sequence>
<dbReference type="Proteomes" id="UP001627154">
    <property type="component" value="Unassembled WGS sequence"/>
</dbReference>
<accession>A0ABD2XEG0</accession>
<evidence type="ECO:0000256" key="1">
    <source>
        <dbReference type="SAM" id="MobiDB-lite"/>
    </source>
</evidence>
<evidence type="ECO:0000313" key="2">
    <source>
        <dbReference type="EMBL" id="KAL3403274.1"/>
    </source>
</evidence>
<evidence type="ECO:0000313" key="3">
    <source>
        <dbReference type="Proteomes" id="UP001627154"/>
    </source>
</evidence>
<protein>
    <submittedName>
        <fullName evidence="2">Uncharacterized protein</fullName>
    </submittedName>
</protein>
<gene>
    <name evidence="2" type="ORF">TKK_003877</name>
</gene>
<dbReference type="AlphaFoldDB" id="A0ABD2XEG0"/>
<comment type="caution">
    <text evidence="2">The sequence shown here is derived from an EMBL/GenBank/DDBJ whole genome shotgun (WGS) entry which is preliminary data.</text>
</comment>
<proteinExistence type="predicted"/>
<name>A0ABD2XEG0_9HYME</name>
<organism evidence="2 3">
    <name type="scientific">Trichogramma kaykai</name>
    <dbReference type="NCBI Taxonomy" id="54128"/>
    <lineage>
        <taxon>Eukaryota</taxon>
        <taxon>Metazoa</taxon>
        <taxon>Ecdysozoa</taxon>
        <taxon>Arthropoda</taxon>
        <taxon>Hexapoda</taxon>
        <taxon>Insecta</taxon>
        <taxon>Pterygota</taxon>
        <taxon>Neoptera</taxon>
        <taxon>Endopterygota</taxon>
        <taxon>Hymenoptera</taxon>
        <taxon>Apocrita</taxon>
        <taxon>Proctotrupomorpha</taxon>
        <taxon>Chalcidoidea</taxon>
        <taxon>Trichogrammatidae</taxon>
        <taxon>Trichogramma</taxon>
    </lineage>
</organism>
<reference evidence="2 3" key="1">
    <citation type="journal article" date="2024" name="bioRxiv">
        <title>A reference genome for Trichogramma kaykai: A tiny desert-dwelling parasitoid wasp with competing sex-ratio distorters.</title>
        <authorList>
            <person name="Culotta J."/>
            <person name="Lindsey A.R."/>
        </authorList>
    </citation>
    <scope>NUCLEOTIDE SEQUENCE [LARGE SCALE GENOMIC DNA]</scope>
    <source>
        <strain evidence="2 3">KSX58</strain>
    </source>
</reference>
<feature type="compositionally biased region" description="Gly residues" evidence="1">
    <location>
        <begin position="1"/>
        <end position="13"/>
    </location>
</feature>